<organism evidence="8 9">
    <name type="scientific">Fimbriimonas ginsengisoli Gsoil 348</name>
    <dbReference type="NCBI Taxonomy" id="661478"/>
    <lineage>
        <taxon>Bacteria</taxon>
        <taxon>Bacillati</taxon>
        <taxon>Armatimonadota</taxon>
        <taxon>Fimbriimonadia</taxon>
        <taxon>Fimbriimonadales</taxon>
        <taxon>Fimbriimonadaceae</taxon>
        <taxon>Fimbriimonas</taxon>
    </lineage>
</organism>
<evidence type="ECO:0000313" key="9">
    <source>
        <dbReference type="Proteomes" id="UP000027982"/>
    </source>
</evidence>
<dbReference type="SUPFAM" id="SSF52833">
    <property type="entry name" value="Thioredoxin-like"/>
    <property type="match status" value="1"/>
</dbReference>
<keyword evidence="9" id="KW-1185">Reference proteome</keyword>
<evidence type="ECO:0000256" key="4">
    <source>
        <dbReference type="ARBA" id="ARBA00023157"/>
    </source>
</evidence>
<sequence>MSIHDLQNMNRIHSLLLASLALSSFALTQTARVDPKVVLSHIRAIQQEAQEKQKRGEAVSEPKTQAQIDKVVADAISGVDPKKVPVEECRDWMTLYQYAKRDADVATVAERGYAQRAFDLMEMDSYIVRRMIDEGKLTEALGRVRNTGFSAGPAMVGQFQLGIARSLAAQAPKHLNEVLAIYDALIDRIHFGAPLSDADHSWGAVAYAAISSEKYALLYDSGKKEQALKALNLLAKEMAKHPESKDAYSQSAASYVAKTIARLTSPDGQSSLLGRPAPALVSDRSLGGPASLGSLKGKVVVLDFMAHWCGPCKRALPELAKLQDRLGPKGLQIVSLTGYYGYFGARTGLKPDAEFAEMGRFVKDFGMAWPVLFDATAKNNSNYAVSAIPQLVVIDRNGIVRKIEVGYEPTEFAKTVRLLEDLTGK</sequence>
<accession>A0A068NQ57</accession>
<evidence type="ECO:0000256" key="5">
    <source>
        <dbReference type="ARBA" id="ARBA00023284"/>
    </source>
</evidence>
<dbReference type="GO" id="GO:0016491">
    <property type="term" value="F:oxidoreductase activity"/>
    <property type="evidence" value="ECO:0007669"/>
    <property type="project" value="InterPro"/>
</dbReference>
<evidence type="ECO:0000256" key="6">
    <source>
        <dbReference type="SAM" id="SignalP"/>
    </source>
</evidence>
<keyword evidence="6" id="KW-0732">Signal</keyword>
<protein>
    <submittedName>
        <fullName evidence="8">Putative thioredoxin</fullName>
    </submittedName>
</protein>
<evidence type="ECO:0000313" key="8">
    <source>
        <dbReference type="EMBL" id="AIE83744.1"/>
    </source>
</evidence>
<evidence type="ECO:0000259" key="7">
    <source>
        <dbReference type="PROSITE" id="PS51352"/>
    </source>
</evidence>
<keyword evidence="3" id="KW-0735">Signal-anchor</keyword>
<dbReference type="InterPro" id="IPR036249">
    <property type="entry name" value="Thioredoxin-like_sf"/>
</dbReference>
<dbReference type="Gene3D" id="3.40.30.10">
    <property type="entry name" value="Glutaredoxin"/>
    <property type="match status" value="1"/>
</dbReference>
<dbReference type="CDD" id="cd02966">
    <property type="entry name" value="TlpA_like_family"/>
    <property type="match status" value="1"/>
</dbReference>
<feature type="chain" id="PRO_5001653831" evidence="6">
    <location>
        <begin position="29"/>
        <end position="425"/>
    </location>
</feature>
<evidence type="ECO:0000256" key="3">
    <source>
        <dbReference type="ARBA" id="ARBA00022968"/>
    </source>
</evidence>
<dbReference type="PROSITE" id="PS51352">
    <property type="entry name" value="THIOREDOXIN_2"/>
    <property type="match status" value="1"/>
</dbReference>
<evidence type="ECO:0000256" key="2">
    <source>
        <dbReference type="ARBA" id="ARBA00022748"/>
    </source>
</evidence>
<dbReference type="PANTHER" id="PTHR42852:SF6">
    <property type="entry name" value="THIOL:DISULFIDE INTERCHANGE PROTEIN DSBE"/>
    <property type="match status" value="1"/>
</dbReference>
<reference evidence="8 9" key="1">
    <citation type="journal article" date="2014" name="PLoS ONE">
        <title>The first complete genome sequence of the class fimbriimonadia in the phylum armatimonadetes.</title>
        <authorList>
            <person name="Hu Z.Y."/>
            <person name="Wang Y.Z."/>
            <person name="Im W.T."/>
            <person name="Wang S.Y."/>
            <person name="Zhao G.P."/>
            <person name="Zheng H.J."/>
            <person name="Quan Z.X."/>
        </authorList>
    </citation>
    <scope>NUCLEOTIDE SEQUENCE [LARGE SCALE GENOMIC DNA]</scope>
    <source>
        <strain evidence="8">Gsoil 348</strain>
    </source>
</reference>
<dbReference type="STRING" id="661478.OP10G_0376"/>
<feature type="signal peptide" evidence="6">
    <location>
        <begin position="1"/>
        <end position="28"/>
    </location>
</feature>
<dbReference type="AlphaFoldDB" id="A0A068NQ57"/>
<name>A0A068NQ57_FIMGI</name>
<dbReference type="Pfam" id="PF08534">
    <property type="entry name" value="Redoxin"/>
    <property type="match status" value="1"/>
</dbReference>
<dbReference type="GO" id="GO:0017004">
    <property type="term" value="P:cytochrome complex assembly"/>
    <property type="evidence" value="ECO:0007669"/>
    <property type="project" value="UniProtKB-KW"/>
</dbReference>
<dbReference type="HOGENOM" id="CLU_645215_0_0_0"/>
<dbReference type="InterPro" id="IPR013740">
    <property type="entry name" value="Redoxin"/>
</dbReference>
<keyword evidence="2" id="KW-0201">Cytochrome c-type biogenesis</keyword>
<gene>
    <name evidence="8" type="ORF">OP10G_0376</name>
</gene>
<comment type="subcellular location">
    <subcellularLocation>
        <location evidence="1">Cell envelope</location>
    </subcellularLocation>
</comment>
<feature type="domain" description="Thioredoxin" evidence="7">
    <location>
        <begin position="271"/>
        <end position="424"/>
    </location>
</feature>
<keyword evidence="3" id="KW-0812">Transmembrane</keyword>
<dbReference type="PANTHER" id="PTHR42852">
    <property type="entry name" value="THIOL:DISULFIDE INTERCHANGE PROTEIN DSBE"/>
    <property type="match status" value="1"/>
</dbReference>
<dbReference type="InterPro" id="IPR050553">
    <property type="entry name" value="Thioredoxin_ResA/DsbE_sf"/>
</dbReference>
<keyword evidence="4" id="KW-1015">Disulfide bond</keyword>
<evidence type="ECO:0000256" key="1">
    <source>
        <dbReference type="ARBA" id="ARBA00004196"/>
    </source>
</evidence>
<dbReference type="KEGG" id="fgi:OP10G_0376"/>
<dbReference type="EMBL" id="CP007139">
    <property type="protein sequence ID" value="AIE83744.1"/>
    <property type="molecule type" value="Genomic_DNA"/>
</dbReference>
<keyword evidence="5" id="KW-0676">Redox-active center</keyword>
<dbReference type="GO" id="GO:0030313">
    <property type="term" value="C:cell envelope"/>
    <property type="evidence" value="ECO:0007669"/>
    <property type="project" value="UniProtKB-SubCell"/>
</dbReference>
<proteinExistence type="predicted"/>
<dbReference type="eggNOG" id="COG0526">
    <property type="taxonomic scope" value="Bacteria"/>
</dbReference>
<dbReference type="InterPro" id="IPR013766">
    <property type="entry name" value="Thioredoxin_domain"/>
</dbReference>
<dbReference type="Proteomes" id="UP000027982">
    <property type="component" value="Chromosome"/>
</dbReference>